<evidence type="ECO:0000313" key="4">
    <source>
        <dbReference type="EMBL" id="CAJ50292.1"/>
    </source>
</evidence>
<dbReference type="SUPFAM" id="SSF55073">
    <property type="entry name" value="Nucleotide cyclase"/>
    <property type="match status" value="1"/>
</dbReference>
<keyword evidence="5" id="KW-1185">Reference proteome</keyword>
<proteinExistence type="predicted"/>
<dbReference type="InterPro" id="IPR050469">
    <property type="entry name" value="Diguanylate_Cyclase"/>
</dbReference>
<evidence type="ECO:0000313" key="5">
    <source>
        <dbReference type="Proteomes" id="UP000001977"/>
    </source>
</evidence>
<dbReference type="KEGG" id="bav:BAV2681"/>
<feature type="domain" description="GGDEF" evidence="3">
    <location>
        <begin position="68"/>
        <end position="200"/>
    </location>
</feature>
<dbReference type="CDD" id="cd01949">
    <property type="entry name" value="GGDEF"/>
    <property type="match status" value="1"/>
</dbReference>
<organism evidence="4 5">
    <name type="scientific">Bordetella avium (strain 197N)</name>
    <dbReference type="NCBI Taxonomy" id="360910"/>
    <lineage>
        <taxon>Bacteria</taxon>
        <taxon>Pseudomonadati</taxon>
        <taxon>Pseudomonadota</taxon>
        <taxon>Betaproteobacteria</taxon>
        <taxon>Burkholderiales</taxon>
        <taxon>Alcaligenaceae</taxon>
        <taxon>Bordetella</taxon>
    </lineage>
</organism>
<dbReference type="OrthoDB" id="9813903at2"/>
<dbReference type="HOGENOM" id="CLU_000445_11_16_4"/>
<dbReference type="PANTHER" id="PTHR45138">
    <property type="entry name" value="REGULATORY COMPONENTS OF SENSORY TRANSDUCTION SYSTEM"/>
    <property type="match status" value="1"/>
</dbReference>
<dbReference type="Pfam" id="PF00990">
    <property type="entry name" value="GGDEF"/>
    <property type="match status" value="1"/>
</dbReference>
<accession>Q2KWG2</accession>
<dbReference type="SMART" id="SM00267">
    <property type="entry name" value="GGDEF"/>
    <property type="match status" value="1"/>
</dbReference>
<dbReference type="NCBIfam" id="TIGR00254">
    <property type="entry name" value="GGDEF"/>
    <property type="match status" value="1"/>
</dbReference>
<dbReference type="AlphaFoldDB" id="Q2KWG2"/>
<evidence type="ECO:0000256" key="2">
    <source>
        <dbReference type="ARBA" id="ARBA00034247"/>
    </source>
</evidence>
<evidence type="ECO:0000259" key="3">
    <source>
        <dbReference type="PROSITE" id="PS50887"/>
    </source>
</evidence>
<protein>
    <recommendedName>
        <fullName evidence="1">diguanylate cyclase</fullName>
        <ecNumber evidence="1">2.7.7.65</ecNumber>
    </recommendedName>
</protein>
<dbReference type="Proteomes" id="UP000001977">
    <property type="component" value="Chromosome"/>
</dbReference>
<dbReference type="InterPro" id="IPR000160">
    <property type="entry name" value="GGDEF_dom"/>
</dbReference>
<dbReference type="EMBL" id="AM167904">
    <property type="protein sequence ID" value="CAJ50292.1"/>
    <property type="molecule type" value="Genomic_DNA"/>
</dbReference>
<dbReference type="STRING" id="360910.BAV2681"/>
<gene>
    <name evidence="4" type="ordered locus">BAV2681</name>
</gene>
<sequence length="205" mass="22922">MTIQEKNSSHRIPARKRSAPQYRQLQALQIENRRLRRLVITDELTGIFNRRYFTGRLQEALQAHQRGNGVALCLFDLDNFKTVNDSLGHAAGDRLLQAVARTVETQLRRTDDCVCRIGGDEFATIFSANSPDKALEQAKRLLDSIRNVQVQGIKRISATFGLIWLPPGASQDWQQAYASADSVLCRAKQKGKGGIMIHDAPLLPA</sequence>
<dbReference type="PROSITE" id="PS50887">
    <property type="entry name" value="GGDEF"/>
    <property type="match status" value="1"/>
</dbReference>
<dbReference type="EC" id="2.7.7.65" evidence="1"/>
<dbReference type="FunFam" id="3.30.70.270:FF:000001">
    <property type="entry name" value="Diguanylate cyclase domain protein"/>
    <property type="match status" value="1"/>
</dbReference>
<comment type="catalytic activity">
    <reaction evidence="2">
        <text>2 GTP = 3',3'-c-di-GMP + 2 diphosphate</text>
        <dbReference type="Rhea" id="RHEA:24898"/>
        <dbReference type="ChEBI" id="CHEBI:33019"/>
        <dbReference type="ChEBI" id="CHEBI:37565"/>
        <dbReference type="ChEBI" id="CHEBI:58805"/>
        <dbReference type="EC" id="2.7.7.65"/>
    </reaction>
</comment>
<dbReference type="InterPro" id="IPR043128">
    <property type="entry name" value="Rev_trsase/Diguanyl_cyclase"/>
</dbReference>
<dbReference type="InterPro" id="IPR029787">
    <property type="entry name" value="Nucleotide_cyclase"/>
</dbReference>
<dbReference type="PANTHER" id="PTHR45138:SF9">
    <property type="entry name" value="DIGUANYLATE CYCLASE DGCM-RELATED"/>
    <property type="match status" value="1"/>
</dbReference>
<name>Q2KWG2_BORA1</name>
<dbReference type="GO" id="GO:0052621">
    <property type="term" value="F:diguanylate cyclase activity"/>
    <property type="evidence" value="ECO:0007669"/>
    <property type="project" value="UniProtKB-EC"/>
</dbReference>
<dbReference type="eggNOG" id="COG2199">
    <property type="taxonomic scope" value="Bacteria"/>
</dbReference>
<reference evidence="4 5" key="1">
    <citation type="journal article" date="2006" name="J. Bacteriol.">
        <title>Comparison of the genome sequence of the poultry pathogen Bordetella avium with those of B. bronchiseptica, B. pertussis, and B. parapertussis reveals extensive diversity in surface structures associated with host interaction.</title>
        <authorList>
            <person name="Sebaihia M."/>
            <person name="Preston A."/>
            <person name="Maskell D.J."/>
            <person name="Kuzmiak H."/>
            <person name="Connell T.D."/>
            <person name="King N.D."/>
            <person name="Orndorff P.E."/>
            <person name="Miyamoto D.M."/>
            <person name="Thomson N.R."/>
            <person name="Harris D."/>
            <person name="Goble A."/>
            <person name="Lord A."/>
            <person name="Murphy L."/>
            <person name="Quail M.A."/>
            <person name="Rutter S."/>
            <person name="Squares R."/>
            <person name="Squares S."/>
            <person name="Woodward J."/>
            <person name="Parkhill J."/>
            <person name="Temple L.M."/>
        </authorList>
    </citation>
    <scope>NUCLEOTIDE SEQUENCE [LARGE SCALE GENOMIC DNA]</scope>
    <source>
        <strain evidence="4 5">197N</strain>
    </source>
</reference>
<dbReference type="Gene3D" id="3.30.70.270">
    <property type="match status" value="1"/>
</dbReference>
<evidence type="ECO:0000256" key="1">
    <source>
        <dbReference type="ARBA" id="ARBA00012528"/>
    </source>
</evidence>
<dbReference type="RefSeq" id="WP_012418324.1">
    <property type="nucleotide sequence ID" value="NC_010645.1"/>
</dbReference>